<evidence type="ECO:0000313" key="1">
    <source>
        <dbReference type="EMBL" id="KKM16698.1"/>
    </source>
</evidence>
<organism evidence="1">
    <name type="scientific">marine sediment metagenome</name>
    <dbReference type="NCBI Taxonomy" id="412755"/>
    <lineage>
        <taxon>unclassified sequences</taxon>
        <taxon>metagenomes</taxon>
        <taxon>ecological metagenomes</taxon>
    </lineage>
</organism>
<gene>
    <name evidence="1" type="ORF">LCGC14_1683280</name>
</gene>
<reference evidence="1" key="1">
    <citation type="journal article" date="2015" name="Nature">
        <title>Complex archaea that bridge the gap between prokaryotes and eukaryotes.</title>
        <authorList>
            <person name="Spang A."/>
            <person name="Saw J.H."/>
            <person name="Jorgensen S.L."/>
            <person name="Zaremba-Niedzwiedzka K."/>
            <person name="Martijn J."/>
            <person name="Lind A.E."/>
            <person name="van Eijk R."/>
            <person name="Schleper C."/>
            <person name="Guy L."/>
            <person name="Ettema T.J."/>
        </authorList>
    </citation>
    <scope>NUCLEOTIDE SEQUENCE</scope>
</reference>
<dbReference type="EMBL" id="LAZR01014619">
    <property type="protein sequence ID" value="KKM16698.1"/>
    <property type="molecule type" value="Genomic_DNA"/>
</dbReference>
<sequence length="108" mass="13091">MNKAFIEFVEAESPWYWDPVREVFYLAIGLTTIKLDDVNLDGLKLEFARKRGYHLEVKHVEYESKDFKDAWNYLISGKNWADERKYKSYRKAFNEMWKAFLELLEEPK</sequence>
<accession>A0A0F9K3J0</accession>
<name>A0A0F9K3J0_9ZZZZ</name>
<dbReference type="AlphaFoldDB" id="A0A0F9K3J0"/>
<protein>
    <submittedName>
        <fullName evidence="1">Uncharacterized protein</fullName>
    </submittedName>
</protein>
<comment type="caution">
    <text evidence="1">The sequence shown here is derived from an EMBL/GenBank/DDBJ whole genome shotgun (WGS) entry which is preliminary data.</text>
</comment>
<proteinExistence type="predicted"/>